<evidence type="ECO:0000313" key="1">
    <source>
        <dbReference type="EMBL" id="UPT91139.1"/>
    </source>
</evidence>
<dbReference type="Gene3D" id="3.90.320.10">
    <property type="match status" value="1"/>
</dbReference>
<sequence length="310" mass="34311">MIQSIRWDGNAITQPGLYTKLPLPAYHRGDICDGPSVSSTVLRKLWDGSPAHAWAHCALNPARVEEADNEAFVLGRAAHHLLTAEIGFADQFVVRPETLEGEKWNGNRKECKRWLAAKKREGLTVVTAAQVEVIKGMAISLGAFPLVQAGALNGLIERSLIWKDKETGLWLKARPDVTPNDSGDFIDLKTTPSVLYRDLQSSVATFGYHQQAALVLEGAMALGLEANSFTLIWVEKSAPFCVRAQQLKDEDIARGMKQNRAAMRTFADCLSSGVWPGPGDDRDDAEYVDLPDWKRAQIDERLKFELREAA</sequence>
<dbReference type="Proteomes" id="UP000551709">
    <property type="component" value="Chromosome"/>
</dbReference>
<dbReference type="EMBL" id="CP096255">
    <property type="protein sequence ID" value="UPT91139.1"/>
    <property type="molecule type" value="Genomic_DNA"/>
</dbReference>
<reference evidence="1" key="1">
    <citation type="journal article" date="2017" name="Syst. Appl. Microbiol.">
        <title>Soybeans inoculated with root zone soils of Canadian native legumes harbour diverse and novel Bradyrhizobium spp. that possess agricultural potential.</title>
        <authorList>
            <person name="Bromfield E.S.P."/>
            <person name="Cloutier S."/>
            <person name="Tambong J.T."/>
            <person name="Tran Thi T.V."/>
        </authorList>
    </citation>
    <scope>NUCLEOTIDE SEQUENCE</scope>
    <source>
        <strain evidence="1">1S5</strain>
    </source>
</reference>
<dbReference type="RefSeq" id="WP_166097214.1">
    <property type="nucleotide sequence ID" value="NZ_CP096251.1"/>
</dbReference>
<accession>A0A8T5VAN0</accession>
<proteinExistence type="predicted"/>
<reference evidence="1" key="2">
    <citation type="submission" date="2022-04" db="EMBL/GenBank/DDBJ databases">
        <authorList>
            <person name="Bromfield E.S.P."/>
            <person name="Cloutier S."/>
        </authorList>
    </citation>
    <scope>NUCLEOTIDE SEQUENCE</scope>
    <source>
        <strain evidence="1">1S5</strain>
    </source>
</reference>
<gene>
    <name evidence="1" type="ORF">HAP41_0000020745</name>
</gene>
<dbReference type="AlphaFoldDB" id="A0A8T5VAN0"/>
<dbReference type="InterPro" id="IPR011604">
    <property type="entry name" value="PDDEXK-like_dom_sf"/>
</dbReference>
<dbReference type="Pfam" id="PF12684">
    <property type="entry name" value="DUF3799"/>
    <property type="match status" value="1"/>
</dbReference>
<name>A0A8T5VAN0_9BRAD</name>
<dbReference type="InterPro" id="IPR024432">
    <property type="entry name" value="Put_RecE_PDDEXK-like_dom"/>
</dbReference>
<protein>
    <submittedName>
        <fullName evidence="1">PD-(D/E)XK nuclease-like domain-containing protein</fullName>
    </submittedName>
</protein>
<evidence type="ECO:0000313" key="2">
    <source>
        <dbReference type="Proteomes" id="UP000551709"/>
    </source>
</evidence>
<organism evidence="1 2">
    <name type="scientific">Bradyrhizobium barranii subsp. apii</name>
    <dbReference type="NCBI Taxonomy" id="2819348"/>
    <lineage>
        <taxon>Bacteria</taxon>
        <taxon>Pseudomonadati</taxon>
        <taxon>Pseudomonadota</taxon>
        <taxon>Alphaproteobacteria</taxon>
        <taxon>Hyphomicrobiales</taxon>
        <taxon>Nitrobacteraceae</taxon>
        <taxon>Bradyrhizobium</taxon>
        <taxon>Bradyrhizobium barranii</taxon>
    </lineage>
</organism>